<dbReference type="RefSeq" id="WP_193436284.1">
    <property type="nucleotide sequence ID" value="NZ_CP063144.1"/>
</dbReference>
<keyword evidence="2" id="KW-0813">Transport</keyword>
<keyword evidence="6 7" id="KW-0472">Membrane</keyword>
<comment type="subcellular location">
    <subcellularLocation>
        <location evidence="1">Cell membrane</location>
        <topology evidence="1">Multi-pass membrane protein</topology>
    </subcellularLocation>
</comment>
<name>A0A7M1USH6_9CREN</name>
<dbReference type="GO" id="GO:0055085">
    <property type="term" value="P:transmembrane transport"/>
    <property type="evidence" value="ECO:0007669"/>
    <property type="project" value="InterPro"/>
</dbReference>
<keyword evidence="10" id="KW-1185">Reference proteome</keyword>
<dbReference type="KEGG" id="tcs:IMZ38_00595"/>
<dbReference type="EMBL" id="CP063144">
    <property type="protein sequence ID" value="QOR94487.1"/>
    <property type="molecule type" value="Genomic_DNA"/>
</dbReference>
<dbReference type="PANTHER" id="PTHR30151:SF0">
    <property type="entry name" value="ABC TRANSPORTER PERMEASE PROTEIN MJ0413-RELATED"/>
    <property type="match status" value="1"/>
</dbReference>
<reference evidence="9 10" key="1">
    <citation type="submission" date="2020-10" db="EMBL/GenBank/DDBJ databases">
        <title>Complete genome sequence of Thermosphaera aggregans strain 3507.</title>
        <authorList>
            <person name="Zayulina K.S."/>
            <person name="Elcheninov A.G."/>
            <person name="Toshchakov S.V."/>
            <person name="Kublanov I.V."/>
            <person name="Kochetkova T.V."/>
        </authorList>
    </citation>
    <scope>NUCLEOTIDE SEQUENCE [LARGE SCALE GENOMIC DNA]</scope>
    <source>
        <strain evidence="9 10">3507</strain>
    </source>
</reference>
<evidence type="ECO:0000256" key="5">
    <source>
        <dbReference type="ARBA" id="ARBA00022989"/>
    </source>
</evidence>
<dbReference type="PROSITE" id="PS50928">
    <property type="entry name" value="ABC_TM1"/>
    <property type="match status" value="1"/>
</dbReference>
<proteinExistence type="predicted"/>
<dbReference type="AlphaFoldDB" id="A0A7M1USH6"/>
<evidence type="ECO:0000313" key="9">
    <source>
        <dbReference type="EMBL" id="QOR94487.1"/>
    </source>
</evidence>
<feature type="transmembrane region" description="Helical" evidence="7">
    <location>
        <begin position="98"/>
        <end position="119"/>
    </location>
</feature>
<evidence type="ECO:0000256" key="2">
    <source>
        <dbReference type="ARBA" id="ARBA00022448"/>
    </source>
</evidence>
<keyword evidence="3" id="KW-1003">Cell membrane</keyword>
<organism evidence="9 10">
    <name type="scientific">Thermosphaera chiliense</name>
    <dbReference type="NCBI Taxonomy" id="3402707"/>
    <lineage>
        <taxon>Archaea</taxon>
        <taxon>Thermoproteota</taxon>
        <taxon>Thermoprotei</taxon>
        <taxon>Desulfurococcales</taxon>
        <taxon>Desulfurococcaceae</taxon>
        <taxon>Thermosphaera</taxon>
    </lineage>
</organism>
<protein>
    <recommendedName>
        <fullName evidence="8">ABC transmembrane type-1 domain-containing protein</fullName>
    </recommendedName>
</protein>
<feature type="transmembrane region" description="Helical" evidence="7">
    <location>
        <begin position="65"/>
        <end position="91"/>
    </location>
</feature>
<accession>A0A7M1USH6</accession>
<evidence type="ECO:0000256" key="3">
    <source>
        <dbReference type="ARBA" id="ARBA00022475"/>
    </source>
</evidence>
<dbReference type="GeneID" id="59453871"/>
<keyword evidence="5 7" id="KW-1133">Transmembrane helix</keyword>
<dbReference type="GO" id="GO:0005886">
    <property type="term" value="C:plasma membrane"/>
    <property type="evidence" value="ECO:0007669"/>
    <property type="project" value="UniProtKB-SubCell"/>
</dbReference>
<sequence>MQPFSSSQYKSLKPVKALVSFTILILVWELVARARVYPSYILPSFSEVAGCFLDGDYMRIVLENAVLTVIRAGAGFAVGVVVGIALGLLVVGLKIDEYVQPIASILFTLPTVVWVPLLLL</sequence>
<evidence type="ECO:0000259" key="8">
    <source>
        <dbReference type="PROSITE" id="PS50928"/>
    </source>
</evidence>
<keyword evidence="4 7" id="KW-0812">Transmembrane</keyword>
<dbReference type="Proteomes" id="UP000593766">
    <property type="component" value="Chromosome"/>
</dbReference>
<evidence type="ECO:0000256" key="4">
    <source>
        <dbReference type="ARBA" id="ARBA00022692"/>
    </source>
</evidence>
<evidence type="ECO:0000256" key="7">
    <source>
        <dbReference type="SAM" id="Phobius"/>
    </source>
</evidence>
<evidence type="ECO:0000256" key="1">
    <source>
        <dbReference type="ARBA" id="ARBA00004651"/>
    </source>
</evidence>
<evidence type="ECO:0000256" key="6">
    <source>
        <dbReference type="ARBA" id="ARBA00023136"/>
    </source>
</evidence>
<dbReference type="PANTHER" id="PTHR30151">
    <property type="entry name" value="ALKANE SULFONATE ABC TRANSPORTER-RELATED, MEMBRANE SUBUNIT"/>
    <property type="match status" value="1"/>
</dbReference>
<gene>
    <name evidence="9" type="ORF">IMZ38_00595</name>
</gene>
<dbReference type="InterPro" id="IPR000515">
    <property type="entry name" value="MetI-like"/>
</dbReference>
<evidence type="ECO:0000313" key="10">
    <source>
        <dbReference type="Proteomes" id="UP000593766"/>
    </source>
</evidence>
<feature type="domain" description="ABC transmembrane type-1" evidence="8">
    <location>
        <begin position="65"/>
        <end position="120"/>
    </location>
</feature>